<sequence>MGTNWNKVFITTMGCAKNWVDSENMLGIMESEGLTQTLDVEEAEIGIVNTCGFIDSAKEESIQEILSLAQYKEIGNLKKLIVTGCLAQRYSKELMEEIPEIDFILGTTSFPQIMSAIKMTELGKRDSLLEDINLNLSENMERTQLTEEYYAYLKIAEGCDNLCTYCIIPKLRGKYRSRQKEDIVEESKKLAESGVKELIVIAQDTTKYGIDLYGKKSLGELLKELDNVKGLHWIRVLYSYPEDIDDEFILAVKNSKKIIPYFDMPIQHCSDTVLKRMNRHTSKQELYDKVNQIRTQIPNAVLRTTLITGFPGETREEFEELKQFVQEVKFDRLGVFAFSQEEGTPAAKMKDQIEEQEKENRRAEIMNIQQAVSFEKNQSFLNQTVEVLIEEEVEQGVYVGRSKRDMVEIDGVVYVHTDRELEIGSFVSVEIDDFMEYDLIGRAVS</sequence>
<keyword evidence="13" id="KW-1185">Reference proteome</keyword>
<proteinExistence type="inferred from homology"/>
<dbReference type="GO" id="GO:0035599">
    <property type="term" value="F:aspartic acid methylthiotransferase activity"/>
    <property type="evidence" value="ECO:0007669"/>
    <property type="project" value="TreeGrafter"/>
</dbReference>
<feature type="binding site" evidence="8">
    <location>
        <position position="85"/>
    </location>
    <ligand>
        <name>[4Fe-4S] cluster</name>
        <dbReference type="ChEBI" id="CHEBI:49883"/>
        <label>1</label>
    </ligand>
</feature>
<dbReference type="GO" id="GO:0035600">
    <property type="term" value="P:tRNA methylthiolation"/>
    <property type="evidence" value="ECO:0007669"/>
    <property type="project" value="UniProtKB-ARBA"/>
</dbReference>
<evidence type="ECO:0000313" key="12">
    <source>
        <dbReference type="EMBL" id="EFE28138.1"/>
    </source>
</evidence>
<keyword evidence="12" id="KW-0489">Methyltransferase</keyword>
<dbReference type="InterPro" id="IPR038135">
    <property type="entry name" value="Methylthiotransferase_N_sf"/>
</dbReference>
<dbReference type="OrthoDB" id="9805215at2"/>
<dbReference type="GO" id="GO:0005840">
    <property type="term" value="C:ribosome"/>
    <property type="evidence" value="ECO:0007669"/>
    <property type="project" value="UniProtKB-KW"/>
</dbReference>
<dbReference type="Gene3D" id="3.80.30.20">
    <property type="entry name" value="tm_1862 like domain"/>
    <property type="match status" value="1"/>
</dbReference>
<evidence type="ECO:0000256" key="8">
    <source>
        <dbReference type="HAMAP-Rule" id="MF_01865"/>
    </source>
</evidence>
<dbReference type="Pfam" id="PF18693">
    <property type="entry name" value="TRAM_2"/>
    <property type="match status" value="1"/>
</dbReference>
<protein>
    <recommendedName>
        <fullName evidence="8">Ribosomal protein uS12 methylthiotransferase RimO</fullName>
        <shortName evidence="8">uS12 MTTase</shortName>
        <shortName evidence="8">uS12 methylthiotransferase</shortName>
        <ecNumber evidence="8">2.8.4.4</ecNumber>
    </recommendedName>
    <alternativeName>
        <fullName evidence="8">Ribosomal protein uS12 (aspartate-C(3))-methylthiotransferase</fullName>
    </alternativeName>
    <alternativeName>
        <fullName evidence="8">Ribosome maturation factor RimO</fullName>
    </alternativeName>
</protein>
<dbReference type="InterPro" id="IPR005839">
    <property type="entry name" value="Methylthiotransferase"/>
</dbReference>
<dbReference type="PANTHER" id="PTHR43837:SF1">
    <property type="entry name" value="RIBOSOMAL PROTEIN US12 METHYLTHIOTRANSFERASE RIMO"/>
    <property type="match status" value="1"/>
</dbReference>
<dbReference type="GO" id="GO:0103039">
    <property type="term" value="F:protein methylthiotransferase activity"/>
    <property type="evidence" value="ECO:0007669"/>
    <property type="project" value="UniProtKB-EC"/>
</dbReference>
<dbReference type="InterPro" id="IPR023404">
    <property type="entry name" value="rSAM_horseshoe"/>
</dbReference>
<dbReference type="SFLD" id="SFLDF00274">
    <property type="entry name" value="ribosomal_protein_S12_methylth"/>
    <property type="match status" value="1"/>
</dbReference>
<keyword evidence="1 8" id="KW-0004">4Fe-4S</keyword>
<dbReference type="NCBIfam" id="TIGR00089">
    <property type="entry name" value="MiaB/RimO family radical SAM methylthiotransferase"/>
    <property type="match status" value="1"/>
</dbReference>
<dbReference type="SFLD" id="SFLDG01061">
    <property type="entry name" value="methylthiotransferase"/>
    <property type="match status" value="1"/>
</dbReference>
<feature type="binding site" evidence="8">
    <location>
        <position position="166"/>
    </location>
    <ligand>
        <name>[4Fe-4S] cluster</name>
        <dbReference type="ChEBI" id="CHEBI:49883"/>
        <label>2</label>
        <note>4Fe-4S-S-AdoMet</note>
    </ligand>
</feature>
<keyword evidence="5 8" id="KW-0479">Metal-binding</keyword>
<dbReference type="PROSITE" id="PS51918">
    <property type="entry name" value="RADICAL_SAM"/>
    <property type="match status" value="1"/>
</dbReference>
<keyword evidence="2 8" id="KW-0963">Cytoplasm</keyword>
<organism evidence="12 13">
    <name type="scientific">Filifactor alocis (strain ATCC 35896 / CCUG 47790 / D40 B5)</name>
    <name type="common">Fusobacterium alocis</name>
    <dbReference type="NCBI Taxonomy" id="546269"/>
    <lineage>
        <taxon>Bacteria</taxon>
        <taxon>Bacillati</taxon>
        <taxon>Bacillota</taxon>
        <taxon>Clostridia</taxon>
        <taxon>Peptostreptococcales</taxon>
        <taxon>Filifactoraceae</taxon>
        <taxon>Filifactor</taxon>
    </lineage>
</organism>
<evidence type="ECO:0000256" key="6">
    <source>
        <dbReference type="ARBA" id="ARBA00023004"/>
    </source>
</evidence>
<dbReference type="PROSITE" id="PS50926">
    <property type="entry name" value="TRAM"/>
    <property type="match status" value="1"/>
</dbReference>
<dbReference type="SFLD" id="SFLDG01082">
    <property type="entry name" value="B12-binding_domain_containing"/>
    <property type="match status" value="1"/>
</dbReference>
<dbReference type="Gene3D" id="2.40.50.140">
    <property type="entry name" value="Nucleic acid-binding proteins"/>
    <property type="match status" value="1"/>
</dbReference>
<dbReference type="InterPro" id="IPR058240">
    <property type="entry name" value="rSAM_sf"/>
</dbReference>
<dbReference type="InterPro" id="IPR007197">
    <property type="entry name" value="rSAM"/>
</dbReference>
<dbReference type="InterPro" id="IPR020612">
    <property type="entry name" value="Methylthiotransferase_CS"/>
</dbReference>
<keyword evidence="12" id="KW-0689">Ribosomal protein</keyword>
<feature type="binding site" evidence="8">
    <location>
        <position position="51"/>
    </location>
    <ligand>
        <name>[4Fe-4S] cluster</name>
        <dbReference type="ChEBI" id="CHEBI:49883"/>
        <label>1</label>
    </ligand>
</feature>
<dbReference type="InterPro" id="IPR005840">
    <property type="entry name" value="Ribosomal_uS12_MeSTrfase_RimO"/>
</dbReference>
<dbReference type="InterPro" id="IPR006638">
    <property type="entry name" value="Elp3/MiaA/NifB-like_rSAM"/>
</dbReference>
<dbReference type="Pfam" id="PF00919">
    <property type="entry name" value="UPF0004"/>
    <property type="match status" value="1"/>
</dbReference>
<dbReference type="PROSITE" id="PS01278">
    <property type="entry name" value="MTTASE_RADICAL"/>
    <property type="match status" value="1"/>
</dbReference>
<dbReference type="eggNOG" id="COG0621">
    <property type="taxonomic scope" value="Bacteria"/>
</dbReference>
<keyword evidence="6 8" id="KW-0408">Iron</keyword>
<dbReference type="Gene3D" id="3.40.50.12160">
    <property type="entry name" value="Methylthiotransferase, N-terminal domain"/>
    <property type="match status" value="1"/>
</dbReference>
<reference evidence="13" key="1">
    <citation type="submission" date="2010-12" db="EMBL/GenBank/DDBJ databases">
        <title>The genome sequence of Filifactor alocis strain ATCC 35896.</title>
        <authorList>
            <consortium name="The Broad Institute Genome Sequencing Platform"/>
            <person name="Ward D."/>
            <person name="Earl A."/>
            <person name="Feldgarden M."/>
            <person name="Young S.K."/>
            <person name="Gargeya S."/>
            <person name="Zeng Q."/>
            <person name="Alvarado L."/>
            <person name="Berlin A."/>
            <person name="Bochicchio J."/>
            <person name="Chapman S.B."/>
            <person name="Chen Z."/>
            <person name="Freedman E."/>
            <person name="Gellesch M."/>
            <person name="Goldberg J."/>
            <person name="Griggs A."/>
            <person name="Gujja S."/>
            <person name="Heilman E."/>
            <person name="Heiman D."/>
            <person name="Howarth C."/>
            <person name="Mehta T."/>
            <person name="Neiman D."/>
            <person name="Pearson M."/>
            <person name="Roberts A."/>
            <person name="Saif S."/>
            <person name="Shea T."/>
            <person name="Shenoy N."/>
            <person name="Sisk P."/>
            <person name="Stolte C."/>
            <person name="Sykes S."/>
            <person name="White J."/>
            <person name="Yandava C."/>
            <person name="Izard J."/>
            <person name="Blanton J.M."/>
            <person name="Baranova O.V."/>
            <person name="Tanner A.C."/>
            <person name="Dewhirst F.E."/>
            <person name="Haas B."/>
            <person name="Nusbaum C."/>
            <person name="Birren B."/>
        </authorList>
    </citation>
    <scope>NUCLEOTIDE SEQUENCE [LARGE SCALE GENOMIC DNA]</scope>
    <source>
        <strain evidence="13">ATCC 35896 / D40 B5</strain>
    </source>
</reference>
<feature type="domain" description="Radical SAM core" evidence="11">
    <location>
        <begin position="145"/>
        <end position="375"/>
    </location>
</feature>
<dbReference type="InterPro" id="IPR013848">
    <property type="entry name" value="Methylthiotransferase_N"/>
</dbReference>
<dbReference type="GO" id="GO:0046872">
    <property type="term" value="F:metal ion binding"/>
    <property type="evidence" value="ECO:0007669"/>
    <property type="project" value="UniProtKB-KW"/>
</dbReference>
<evidence type="ECO:0000256" key="3">
    <source>
        <dbReference type="ARBA" id="ARBA00022679"/>
    </source>
</evidence>
<evidence type="ECO:0000256" key="4">
    <source>
        <dbReference type="ARBA" id="ARBA00022691"/>
    </source>
</evidence>
<comment type="catalytic activity">
    <reaction evidence="8">
        <text>L-aspartate(89)-[ribosomal protein uS12]-hydrogen + (sulfur carrier)-SH + AH2 + 2 S-adenosyl-L-methionine = 3-methylsulfanyl-L-aspartate(89)-[ribosomal protein uS12]-hydrogen + (sulfur carrier)-H + 5'-deoxyadenosine + L-methionine + A + S-adenosyl-L-homocysteine + 2 H(+)</text>
        <dbReference type="Rhea" id="RHEA:37087"/>
        <dbReference type="Rhea" id="RHEA-COMP:10460"/>
        <dbReference type="Rhea" id="RHEA-COMP:10461"/>
        <dbReference type="Rhea" id="RHEA-COMP:14737"/>
        <dbReference type="Rhea" id="RHEA-COMP:14739"/>
        <dbReference type="ChEBI" id="CHEBI:13193"/>
        <dbReference type="ChEBI" id="CHEBI:15378"/>
        <dbReference type="ChEBI" id="CHEBI:17319"/>
        <dbReference type="ChEBI" id="CHEBI:17499"/>
        <dbReference type="ChEBI" id="CHEBI:29917"/>
        <dbReference type="ChEBI" id="CHEBI:29961"/>
        <dbReference type="ChEBI" id="CHEBI:57844"/>
        <dbReference type="ChEBI" id="CHEBI:57856"/>
        <dbReference type="ChEBI" id="CHEBI:59789"/>
        <dbReference type="ChEBI" id="CHEBI:64428"/>
        <dbReference type="ChEBI" id="CHEBI:73599"/>
        <dbReference type="EC" id="2.8.4.4"/>
    </reaction>
</comment>
<dbReference type="RefSeq" id="WP_014262240.1">
    <property type="nucleotide sequence ID" value="NC_016630.1"/>
</dbReference>
<evidence type="ECO:0000256" key="5">
    <source>
        <dbReference type="ARBA" id="ARBA00022723"/>
    </source>
</evidence>
<comment type="cofactor">
    <cofactor evidence="8">
        <name>[4Fe-4S] cluster</name>
        <dbReference type="ChEBI" id="CHEBI:49883"/>
    </cofactor>
    <text evidence="8">Binds 2 [4Fe-4S] clusters. One cluster is coordinated with 3 cysteines and an exchangeable S-adenosyl-L-methionine.</text>
</comment>
<dbReference type="SMART" id="SM00729">
    <property type="entry name" value="Elp3"/>
    <property type="match status" value="1"/>
</dbReference>
<dbReference type="FunFam" id="3.80.30.20:FF:000001">
    <property type="entry name" value="tRNA-2-methylthio-N(6)-dimethylallyladenosine synthase 2"/>
    <property type="match status" value="1"/>
</dbReference>
<evidence type="ECO:0000256" key="7">
    <source>
        <dbReference type="ARBA" id="ARBA00023014"/>
    </source>
</evidence>
<dbReference type="InterPro" id="IPR012340">
    <property type="entry name" value="NA-bd_OB-fold"/>
</dbReference>
<comment type="similarity">
    <text evidence="8">Belongs to the methylthiotransferase family. RimO subfamily.</text>
</comment>
<dbReference type="CDD" id="cd01335">
    <property type="entry name" value="Radical_SAM"/>
    <property type="match status" value="1"/>
</dbReference>
<gene>
    <name evidence="8 12" type="primary">rimO</name>
    <name evidence="12" type="ordered locus">HMPREF0389_00051</name>
</gene>
<dbReference type="SUPFAM" id="SSF102114">
    <property type="entry name" value="Radical SAM enzymes"/>
    <property type="match status" value="1"/>
</dbReference>
<keyword evidence="12" id="KW-0687">Ribonucleoprotein</keyword>
<name>D6GR47_FILAD</name>
<feature type="binding site" evidence="8">
    <location>
        <position position="159"/>
    </location>
    <ligand>
        <name>[4Fe-4S] cluster</name>
        <dbReference type="ChEBI" id="CHEBI:49883"/>
        <label>2</label>
        <note>4Fe-4S-S-AdoMet</note>
    </ligand>
</feature>
<feature type="domain" description="MTTase N-terminal" evidence="10">
    <location>
        <begin position="6"/>
        <end position="122"/>
    </location>
</feature>
<evidence type="ECO:0000259" key="11">
    <source>
        <dbReference type="PROSITE" id="PS51918"/>
    </source>
</evidence>
<evidence type="ECO:0000313" key="13">
    <source>
        <dbReference type="Proteomes" id="UP000007468"/>
    </source>
</evidence>
<dbReference type="InterPro" id="IPR002792">
    <property type="entry name" value="TRAM_dom"/>
</dbReference>
<feature type="binding site" evidence="8">
    <location>
        <position position="15"/>
    </location>
    <ligand>
        <name>[4Fe-4S] cluster</name>
        <dbReference type="ChEBI" id="CHEBI:49883"/>
        <label>1</label>
    </ligand>
</feature>
<comment type="function">
    <text evidence="8">Catalyzes the methylthiolation of an aspartic acid residue of ribosomal protein uS12.</text>
</comment>
<dbReference type="HAMAP" id="MF_01865">
    <property type="entry name" value="MTTase_RimO"/>
    <property type="match status" value="1"/>
</dbReference>
<dbReference type="SFLD" id="SFLDS00029">
    <property type="entry name" value="Radical_SAM"/>
    <property type="match status" value="1"/>
</dbReference>
<dbReference type="GO" id="GO:0005829">
    <property type="term" value="C:cytosol"/>
    <property type="evidence" value="ECO:0007669"/>
    <property type="project" value="TreeGrafter"/>
</dbReference>
<dbReference type="Pfam" id="PF04055">
    <property type="entry name" value="Radical_SAM"/>
    <property type="match status" value="1"/>
</dbReference>
<dbReference type="NCBIfam" id="TIGR01125">
    <property type="entry name" value="30S ribosomal protein S12 methylthiotransferase RimO"/>
    <property type="match status" value="1"/>
</dbReference>
<keyword evidence="4 8" id="KW-0949">S-adenosyl-L-methionine</keyword>
<evidence type="ECO:0000256" key="2">
    <source>
        <dbReference type="ARBA" id="ARBA00022490"/>
    </source>
</evidence>
<keyword evidence="3 8" id="KW-0808">Transferase</keyword>
<dbReference type="EMBL" id="CP002390">
    <property type="protein sequence ID" value="EFE28138.1"/>
    <property type="molecule type" value="Genomic_DNA"/>
</dbReference>
<dbReference type="Proteomes" id="UP000007468">
    <property type="component" value="Chromosome"/>
</dbReference>
<accession>D6GR47</accession>
<dbReference type="GO" id="GO:0140101">
    <property type="term" value="F:catalytic activity, acting on a tRNA"/>
    <property type="evidence" value="ECO:0007669"/>
    <property type="project" value="UniProtKB-ARBA"/>
</dbReference>
<dbReference type="PANTHER" id="PTHR43837">
    <property type="entry name" value="RIBOSOMAL PROTEIN S12 METHYLTHIOTRANSFERASE RIMO"/>
    <property type="match status" value="1"/>
</dbReference>
<dbReference type="KEGG" id="faa:HMPREF0389_00051"/>
<evidence type="ECO:0000256" key="1">
    <source>
        <dbReference type="ARBA" id="ARBA00022485"/>
    </source>
</evidence>
<evidence type="ECO:0000259" key="10">
    <source>
        <dbReference type="PROSITE" id="PS51449"/>
    </source>
</evidence>
<dbReference type="GO" id="GO:0032259">
    <property type="term" value="P:methylation"/>
    <property type="evidence" value="ECO:0007669"/>
    <property type="project" value="UniProtKB-KW"/>
</dbReference>
<dbReference type="GO" id="GO:0008168">
    <property type="term" value="F:methyltransferase activity"/>
    <property type="evidence" value="ECO:0007669"/>
    <property type="project" value="UniProtKB-KW"/>
</dbReference>
<dbReference type="AlphaFoldDB" id="D6GR47"/>
<dbReference type="PATRIC" id="fig|546269.5.peg.613"/>
<feature type="domain" description="TRAM" evidence="9">
    <location>
        <begin position="378"/>
        <end position="445"/>
    </location>
</feature>
<keyword evidence="7 8" id="KW-0411">Iron-sulfur</keyword>
<comment type="subcellular location">
    <subcellularLocation>
        <location evidence="8">Cytoplasm</location>
    </subcellularLocation>
</comment>
<dbReference type="GO" id="GO:0051539">
    <property type="term" value="F:4 iron, 4 sulfur cluster binding"/>
    <property type="evidence" value="ECO:0007669"/>
    <property type="project" value="UniProtKB-UniRule"/>
</dbReference>
<dbReference type="STRING" id="546269.HMPREF0389_00051"/>
<dbReference type="EC" id="2.8.4.4" evidence="8"/>
<dbReference type="PROSITE" id="PS51449">
    <property type="entry name" value="MTTASE_N"/>
    <property type="match status" value="1"/>
</dbReference>
<evidence type="ECO:0000259" key="9">
    <source>
        <dbReference type="PROSITE" id="PS50926"/>
    </source>
</evidence>
<feature type="binding site" evidence="8">
    <location>
        <position position="163"/>
    </location>
    <ligand>
        <name>[4Fe-4S] cluster</name>
        <dbReference type="ChEBI" id="CHEBI:49883"/>
        <label>2</label>
        <note>4Fe-4S-S-AdoMet</note>
    </ligand>
</feature>